<feature type="transmembrane region" description="Helical" evidence="1">
    <location>
        <begin position="82"/>
        <end position="100"/>
    </location>
</feature>
<keyword evidence="1" id="KW-0472">Membrane</keyword>
<dbReference type="RefSeq" id="WP_268041763.1">
    <property type="nucleotide sequence ID" value="NZ_JAPQER010000007.1"/>
</dbReference>
<comment type="caution">
    <text evidence="2">The sequence shown here is derived from an EMBL/GenBank/DDBJ whole genome shotgun (WGS) entry which is preliminary data.</text>
</comment>
<keyword evidence="1" id="KW-1133">Transmembrane helix</keyword>
<feature type="transmembrane region" description="Helical" evidence="1">
    <location>
        <begin position="53"/>
        <end position="70"/>
    </location>
</feature>
<dbReference type="EMBL" id="JAPQER010000007">
    <property type="protein sequence ID" value="MCY6485438.1"/>
    <property type="molecule type" value="Genomic_DNA"/>
</dbReference>
<proteinExistence type="predicted"/>
<accession>A0ABT4D5X9</accession>
<evidence type="ECO:0000313" key="3">
    <source>
        <dbReference type="Proteomes" id="UP001078443"/>
    </source>
</evidence>
<reference evidence="2" key="1">
    <citation type="submission" date="2022-12" db="EMBL/GenBank/DDBJ databases">
        <authorList>
            <person name="Wang J."/>
        </authorList>
    </citation>
    <scope>NUCLEOTIDE SEQUENCE</scope>
    <source>
        <strain evidence="2">HY-45-18</strain>
    </source>
</reference>
<feature type="transmembrane region" description="Helical" evidence="1">
    <location>
        <begin position="21"/>
        <end position="41"/>
    </location>
</feature>
<keyword evidence="3" id="KW-1185">Reference proteome</keyword>
<sequence>MKKLNNNKQEQQKLWKFIGGFSVCIAILSIGIVVFQILFILKFGGMPLVLTPYISPVGIILGIASFLIYSNRLAKLGIISNIILFFLPWIYFYLGTLILGP</sequence>
<keyword evidence="1" id="KW-0812">Transmembrane</keyword>
<dbReference type="Proteomes" id="UP001078443">
    <property type="component" value="Unassembled WGS sequence"/>
</dbReference>
<organism evidence="2 3">
    <name type="scientific">Clostridium aestuarii</name>
    <dbReference type="NCBI Taxonomy" id="338193"/>
    <lineage>
        <taxon>Bacteria</taxon>
        <taxon>Bacillati</taxon>
        <taxon>Bacillota</taxon>
        <taxon>Clostridia</taxon>
        <taxon>Eubacteriales</taxon>
        <taxon>Clostridiaceae</taxon>
        <taxon>Clostridium</taxon>
    </lineage>
</organism>
<name>A0ABT4D5X9_9CLOT</name>
<protein>
    <submittedName>
        <fullName evidence="2">Uncharacterized protein</fullName>
    </submittedName>
</protein>
<evidence type="ECO:0000256" key="1">
    <source>
        <dbReference type="SAM" id="Phobius"/>
    </source>
</evidence>
<evidence type="ECO:0000313" key="2">
    <source>
        <dbReference type="EMBL" id="MCY6485438.1"/>
    </source>
</evidence>
<gene>
    <name evidence="2" type="ORF">OW763_13975</name>
</gene>